<feature type="domain" description="Glycosyltransferase subfamily 4-like N-terminal" evidence="5">
    <location>
        <begin position="18"/>
        <end position="136"/>
    </location>
</feature>
<dbReference type="InterPro" id="IPR006326">
    <property type="entry name" value="UDPGT_MGT-like"/>
</dbReference>
<dbReference type="Gene3D" id="3.40.50.2000">
    <property type="entry name" value="Glycogen Phosphorylase B"/>
    <property type="match status" value="2"/>
</dbReference>
<dbReference type="Pfam" id="PF06722">
    <property type="entry name" value="EryCIII-like_C"/>
    <property type="match status" value="1"/>
</dbReference>
<comment type="similarity">
    <text evidence="1">Belongs to the UDP-glycosyltransferase family.</text>
</comment>
<evidence type="ECO:0000256" key="1">
    <source>
        <dbReference type="ARBA" id="ARBA00009995"/>
    </source>
</evidence>
<evidence type="ECO:0000256" key="2">
    <source>
        <dbReference type="ARBA" id="ARBA00022676"/>
    </source>
</evidence>
<dbReference type="CDD" id="cd03784">
    <property type="entry name" value="GT1_Gtf-like"/>
    <property type="match status" value="1"/>
</dbReference>
<evidence type="ECO:0000256" key="3">
    <source>
        <dbReference type="ARBA" id="ARBA00022679"/>
    </source>
</evidence>
<organism evidence="6 7">
    <name type="scientific">Allokutzneria albata</name>
    <name type="common">Kibdelosporangium albatum</name>
    <dbReference type="NCBI Taxonomy" id="211114"/>
    <lineage>
        <taxon>Bacteria</taxon>
        <taxon>Bacillati</taxon>
        <taxon>Actinomycetota</taxon>
        <taxon>Actinomycetes</taxon>
        <taxon>Pseudonocardiales</taxon>
        <taxon>Pseudonocardiaceae</taxon>
        <taxon>Allokutzneria</taxon>
    </lineage>
</organism>
<evidence type="ECO:0000259" key="5">
    <source>
        <dbReference type="Pfam" id="PF13579"/>
    </source>
</evidence>
<dbReference type="eggNOG" id="COG1819">
    <property type="taxonomic scope" value="Bacteria"/>
</dbReference>
<evidence type="ECO:0000259" key="4">
    <source>
        <dbReference type="Pfam" id="PF06722"/>
    </source>
</evidence>
<gene>
    <name evidence="6" type="ORF">SAMN04489726_6918</name>
</gene>
<dbReference type="RefSeq" id="WP_030426547.1">
    <property type="nucleotide sequence ID" value="NZ_JOEF01000001.1"/>
</dbReference>
<dbReference type="InterPro" id="IPR028098">
    <property type="entry name" value="Glyco_trans_4-like_N"/>
</dbReference>
<sequence>MAHIAFFPPSAAGHINPTLGMVAELTARGHRVTYATTATYADRVAEAGAEVVLFETTVAPPPDKPFKLTGVDLSRGLMANLVETRTQVPKLLPFYRENRPDLVIFDGIAGWWGRLIARELDVPCMPDWTTFVSNDTWSLTDNYIKPNPLDLRLWRFALGMQRMAKKAGLTMAELADGTGTGVAGHLVFMPRSFQFAQESFGEEFHFIGPCLAERSSQGEWQPPASGKPVCLVSLGTIYTARPEFFVDVIKAFTGTDWHVVLVVSERVDRSLLGEIPENFEVHNAVPQMAILPHTDLFINHAGITSVMEAVHFGVPMIAVPQMVEQSATADRMEAVNIGRHLPSAKVTVEALKKLIDEVPRDQGMKDSLVSFKRELEEAGGTTAAVKIIEELVGTP</sequence>
<dbReference type="NCBIfam" id="TIGR01426">
    <property type="entry name" value="MGT"/>
    <property type="match status" value="1"/>
</dbReference>
<dbReference type="AlphaFoldDB" id="A0A1H0BYI0"/>
<dbReference type="Proteomes" id="UP000183376">
    <property type="component" value="Chromosome I"/>
</dbReference>
<accession>A0A1H0BYI0</accession>
<keyword evidence="7" id="KW-1185">Reference proteome</keyword>
<keyword evidence="3 6" id="KW-0808">Transferase</keyword>
<protein>
    <submittedName>
        <fullName evidence="6">Glycosyltransferase, MGT family</fullName>
    </submittedName>
</protein>
<dbReference type="PANTHER" id="PTHR48050:SF13">
    <property type="entry name" value="STEROL 3-BETA-GLUCOSYLTRANSFERASE UGT80A2"/>
    <property type="match status" value="1"/>
</dbReference>
<dbReference type="GO" id="GO:0016758">
    <property type="term" value="F:hexosyltransferase activity"/>
    <property type="evidence" value="ECO:0007669"/>
    <property type="project" value="InterPro"/>
</dbReference>
<dbReference type="SUPFAM" id="SSF53756">
    <property type="entry name" value="UDP-Glycosyltransferase/glycogen phosphorylase"/>
    <property type="match status" value="1"/>
</dbReference>
<dbReference type="InterPro" id="IPR002213">
    <property type="entry name" value="UDP_glucos_trans"/>
</dbReference>
<dbReference type="PANTHER" id="PTHR48050">
    <property type="entry name" value="STEROL 3-BETA-GLUCOSYLTRANSFERASE"/>
    <property type="match status" value="1"/>
</dbReference>
<dbReference type="InterPro" id="IPR010610">
    <property type="entry name" value="EryCIII-like_C"/>
</dbReference>
<dbReference type="GO" id="GO:0008194">
    <property type="term" value="F:UDP-glycosyltransferase activity"/>
    <property type="evidence" value="ECO:0007669"/>
    <property type="project" value="InterPro"/>
</dbReference>
<keyword evidence="2" id="KW-0328">Glycosyltransferase</keyword>
<name>A0A1H0BYI0_ALLAB</name>
<evidence type="ECO:0000313" key="6">
    <source>
        <dbReference type="EMBL" id="SDN50645.1"/>
    </source>
</evidence>
<dbReference type="EMBL" id="LT629701">
    <property type="protein sequence ID" value="SDN50645.1"/>
    <property type="molecule type" value="Genomic_DNA"/>
</dbReference>
<dbReference type="InterPro" id="IPR050426">
    <property type="entry name" value="Glycosyltransferase_28"/>
</dbReference>
<reference evidence="6 7" key="1">
    <citation type="submission" date="2016-10" db="EMBL/GenBank/DDBJ databases">
        <authorList>
            <person name="de Groot N.N."/>
        </authorList>
    </citation>
    <scope>NUCLEOTIDE SEQUENCE [LARGE SCALE GENOMIC DNA]</scope>
    <source>
        <strain evidence="6 7">DSM 44149</strain>
    </source>
</reference>
<dbReference type="OrthoDB" id="6620093at2"/>
<dbReference type="FunFam" id="3.40.50.2000:FF:000072">
    <property type="entry name" value="Glycosyl transferase"/>
    <property type="match status" value="1"/>
</dbReference>
<dbReference type="GO" id="GO:0017000">
    <property type="term" value="P:antibiotic biosynthetic process"/>
    <property type="evidence" value="ECO:0007669"/>
    <property type="project" value="UniProtKB-ARBA"/>
</dbReference>
<proteinExistence type="inferred from homology"/>
<dbReference type="STRING" id="211114.SAMN04489726_6918"/>
<feature type="domain" description="Erythromycin biosynthesis protein CIII-like C-terminal" evidence="4">
    <location>
        <begin position="253"/>
        <end position="375"/>
    </location>
</feature>
<dbReference type="Pfam" id="PF13579">
    <property type="entry name" value="Glyco_trans_4_4"/>
    <property type="match status" value="1"/>
</dbReference>
<evidence type="ECO:0000313" key="7">
    <source>
        <dbReference type="Proteomes" id="UP000183376"/>
    </source>
</evidence>